<evidence type="ECO:0000256" key="4">
    <source>
        <dbReference type="ARBA" id="ARBA00022833"/>
    </source>
</evidence>
<dbReference type="PANTHER" id="PTHR30471:SF3">
    <property type="entry name" value="UPF0758 PROTEIN YEES-RELATED"/>
    <property type="match status" value="1"/>
</dbReference>
<proteinExistence type="predicted"/>
<dbReference type="Proteomes" id="UP000249082">
    <property type="component" value="Unassembled WGS sequence"/>
</dbReference>
<dbReference type="GO" id="GO:0006508">
    <property type="term" value="P:proteolysis"/>
    <property type="evidence" value="ECO:0007669"/>
    <property type="project" value="UniProtKB-KW"/>
</dbReference>
<dbReference type="GO" id="GO:0046872">
    <property type="term" value="F:metal ion binding"/>
    <property type="evidence" value="ECO:0007669"/>
    <property type="project" value="UniProtKB-KW"/>
</dbReference>
<protein>
    <submittedName>
        <fullName evidence="7">DNA repair protein RadC</fullName>
    </submittedName>
</protein>
<name>A0A2W5QQM1_9SPHN</name>
<keyword evidence="5" id="KW-0482">Metalloprotease</keyword>
<dbReference type="InterPro" id="IPR025657">
    <property type="entry name" value="RadC_JAB"/>
</dbReference>
<gene>
    <name evidence="7" type="ORF">DI555_14965</name>
</gene>
<dbReference type="PROSITE" id="PS01302">
    <property type="entry name" value="UPF0758"/>
    <property type="match status" value="1"/>
</dbReference>
<reference evidence="7 8" key="1">
    <citation type="submission" date="2017-08" db="EMBL/GenBank/DDBJ databases">
        <title>Infants hospitalized years apart are colonized by the same room-sourced microbial strains.</title>
        <authorList>
            <person name="Brooks B."/>
            <person name="Olm M.R."/>
            <person name="Firek B.A."/>
            <person name="Baker R."/>
            <person name="Thomas B.C."/>
            <person name="Morowitz M.J."/>
            <person name="Banfield J.F."/>
        </authorList>
    </citation>
    <scope>NUCLEOTIDE SEQUENCE [LARGE SCALE GENOMIC DNA]</scope>
    <source>
        <strain evidence="7">S2_005_002_R2_33</strain>
    </source>
</reference>
<sequence length="259" mass="28070">MDRWGADHRLFEPFLSAGDRRNRQDGLSGDVDHTILRPAPGDGAGPGFSHAAAEETGQLSVLAQILRPVVGDGSEVVARRLIRRFGSLSTIYSASAQALADEIDGTGLNRQAIAALIVAARDLAAVALRETLLGEPVSLTSPAFRQYLASRLLGRREECVMVLFLTGEGLFLAEDTHVGTRQSTCELPLRRTVRRAFDLDARRLVLAHNHPSGDPTPSADDIQSTRTFRQVMAALEFNLDDHFVVARGGIFSMSDNGLI</sequence>
<feature type="domain" description="MPN" evidence="6">
    <location>
        <begin position="137"/>
        <end position="259"/>
    </location>
</feature>
<dbReference type="AlphaFoldDB" id="A0A2W5QQM1"/>
<evidence type="ECO:0000256" key="3">
    <source>
        <dbReference type="ARBA" id="ARBA00022801"/>
    </source>
</evidence>
<dbReference type="SUPFAM" id="SSF102712">
    <property type="entry name" value="JAB1/MPN domain"/>
    <property type="match status" value="1"/>
</dbReference>
<dbReference type="EMBL" id="QFPX01000012">
    <property type="protein sequence ID" value="PZQ53780.1"/>
    <property type="molecule type" value="Genomic_DNA"/>
</dbReference>
<dbReference type="InterPro" id="IPR037518">
    <property type="entry name" value="MPN"/>
</dbReference>
<keyword evidence="4" id="KW-0862">Zinc</keyword>
<evidence type="ECO:0000313" key="7">
    <source>
        <dbReference type="EMBL" id="PZQ53780.1"/>
    </source>
</evidence>
<comment type="caution">
    <text evidence="7">The sequence shown here is derived from an EMBL/GenBank/DDBJ whole genome shotgun (WGS) entry which is preliminary data.</text>
</comment>
<dbReference type="Pfam" id="PF04002">
    <property type="entry name" value="RadC"/>
    <property type="match status" value="1"/>
</dbReference>
<keyword evidence="3" id="KW-0378">Hydrolase</keyword>
<dbReference type="PANTHER" id="PTHR30471">
    <property type="entry name" value="DNA REPAIR PROTEIN RADC"/>
    <property type="match status" value="1"/>
</dbReference>
<evidence type="ECO:0000259" key="6">
    <source>
        <dbReference type="PROSITE" id="PS50249"/>
    </source>
</evidence>
<dbReference type="InterPro" id="IPR020891">
    <property type="entry name" value="UPF0758_CS"/>
</dbReference>
<keyword evidence="2" id="KW-0479">Metal-binding</keyword>
<evidence type="ECO:0000256" key="2">
    <source>
        <dbReference type="ARBA" id="ARBA00022723"/>
    </source>
</evidence>
<evidence type="ECO:0000256" key="5">
    <source>
        <dbReference type="ARBA" id="ARBA00023049"/>
    </source>
</evidence>
<evidence type="ECO:0000313" key="8">
    <source>
        <dbReference type="Proteomes" id="UP000249082"/>
    </source>
</evidence>
<organism evidence="7 8">
    <name type="scientific">Novosphingobium pentaromativorans</name>
    <dbReference type="NCBI Taxonomy" id="205844"/>
    <lineage>
        <taxon>Bacteria</taxon>
        <taxon>Pseudomonadati</taxon>
        <taxon>Pseudomonadota</taxon>
        <taxon>Alphaproteobacteria</taxon>
        <taxon>Sphingomonadales</taxon>
        <taxon>Sphingomonadaceae</taxon>
        <taxon>Novosphingobium</taxon>
    </lineage>
</organism>
<accession>A0A2W5QQM1</accession>
<evidence type="ECO:0000256" key="1">
    <source>
        <dbReference type="ARBA" id="ARBA00022670"/>
    </source>
</evidence>
<dbReference type="PROSITE" id="PS50249">
    <property type="entry name" value="MPN"/>
    <property type="match status" value="1"/>
</dbReference>
<dbReference type="InterPro" id="IPR001405">
    <property type="entry name" value="UPF0758"/>
</dbReference>
<dbReference type="Gene3D" id="3.40.140.10">
    <property type="entry name" value="Cytidine Deaminase, domain 2"/>
    <property type="match status" value="1"/>
</dbReference>
<keyword evidence="1" id="KW-0645">Protease</keyword>
<dbReference type="GO" id="GO:0008237">
    <property type="term" value="F:metallopeptidase activity"/>
    <property type="evidence" value="ECO:0007669"/>
    <property type="project" value="UniProtKB-KW"/>
</dbReference>